<evidence type="ECO:0000256" key="3">
    <source>
        <dbReference type="ARBA" id="ARBA00022729"/>
    </source>
</evidence>
<keyword evidence="5" id="KW-0998">Cell outer membrane</keyword>
<organism evidence="8 9">
    <name type="scientific">Rhodocytophaga aerolata</name>
    <dbReference type="NCBI Taxonomy" id="455078"/>
    <lineage>
        <taxon>Bacteria</taxon>
        <taxon>Pseudomonadati</taxon>
        <taxon>Bacteroidota</taxon>
        <taxon>Cytophagia</taxon>
        <taxon>Cytophagales</taxon>
        <taxon>Rhodocytophagaceae</taxon>
        <taxon>Rhodocytophaga</taxon>
    </lineage>
</organism>
<evidence type="ECO:0000313" key="8">
    <source>
        <dbReference type="EMBL" id="MDO1446037.1"/>
    </source>
</evidence>
<dbReference type="PROSITE" id="PS51257">
    <property type="entry name" value="PROKAR_LIPOPROTEIN"/>
    <property type="match status" value="1"/>
</dbReference>
<reference evidence="8" key="1">
    <citation type="submission" date="2023-07" db="EMBL/GenBank/DDBJ databases">
        <title>The genome sequence of Rhodocytophaga aerolata KACC 12507.</title>
        <authorList>
            <person name="Zhang X."/>
        </authorList>
    </citation>
    <scope>NUCLEOTIDE SEQUENCE</scope>
    <source>
        <strain evidence="8">KACC 12507</strain>
    </source>
</reference>
<dbReference type="InterPro" id="IPR033985">
    <property type="entry name" value="SusD-like_N"/>
</dbReference>
<name>A0ABT8R5J7_9BACT</name>
<dbReference type="Pfam" id="PF14322">
    <property type="entry name" value="SusD-like_3"/>
    <property type="match status" value="1"/>
</dbReference>
<feature type="domain" description="RagB/SusD" evidence="6">
    <location>
        <begin position="284"/>
        <end position="582"/>
    </location>
</feature>
<evidence type="ECO:0000259" key="6">
    <source>
        <dbReference type="Pfam" id="PF07980"/>
    </source>
</evidence>
<evidence type="ECO:0000259" key="7">
    <source>
        <dbReference type="Pfam" id="PF14322"/>
    </source>
</evidence>
<comment type="subcellular location">
    <subcellularLocation>
        <location evidence="1">Cell outer membrane</location>
    </subcellularLocation>
</comment>
<dbReference type="Gene3D" id="1.25.40.390">
    <property type="match status" value="1"/>
</dbReference>
<proteinExistence type="inferred from homology"/>
<accession>A0ABT8R5J7</accession>
<dbReference type="SUPFAM" id="SSF48452">
    <property type="entry name" value="TPR-like"/>
    <property type="match status" value="1"/>
</dbReference>
<evidence type="ECO:0000256" key="4">
    <source>
        <dbReference type="ARBA" id="ARBA00023136"/>
    </source>
</evidence>
<dbReference type="Proteomes" id="UP001168528">
    <property type="component" value="Unassembled WGS sequence"/>
</dbReference>
<feature type="domain" description="SusD-like N-terminal" evidence="7">
    <location>
        <begin position="100"/>
        <end position="229"/>
    </location>
</feature>
<evidence type="ECO:0000256" key="2">
    <source>
        <dbReference type="ARBA" id="ARBA00006275"/>
    </source>
</evidence>
<dbReference type="RefSeq" id="WP_302036840.1">
    <property type="nucleotide sequence ID" value="NZ_JAUKPO010000003.1"/>
</dbReference>
<keyword evidence="4" id="KW-0472">Membrane</keyword>
<sequence>MKRNWIIALSMAGVLSVSSCGDKFLEKQPKGRYSPESLQNATGVEGLLVGAYGALDGIPVGAGQSDWHGSIHAWIFGDVVSDDAYKGTDAGDQPEQTFLETYQWLETNNHVRGKWSAMYNGVARTNQVLQAVAKATDLSADRAAQITAEAKFLRALFHFEAKRMWNNIPYYDEQVYNSTNPNSVKISNTEDAWPKIQADFEAAIAVLPETQPGFPGRPTKYSAMAMLAKALMYQGFDVNTGAARVDKLTQAKGLLDQIIASGKYTLVEKYHDNWSADNANRNNKESIFEVQYSVTAAADGGGNAGMDLAWPYNNGPGGCCGFYQPSQNLVNAHKTENGLPLLDTFNEVDVKSDQGIASNQPFEPYTGTLDPRVDWSVGRRGIPYMDWAIHPGRDWIRDQAYGGPYSPKKHIPERRNSGIAGNQRRNANNYRMVRYAHVLLWAAECEVELGNLEKAREHVNMVRRRAANPAGFVLKADGTPAANYVISEYLLPWTDQETARKAVRFEERLEFAMEGERYFNLVRWGIAAPTLNAYLEKEKNLRTYLNNAQFIKGRHEYYPIPWSEIINTKVDGKDVLVQNPGYN</sequence>
<dbReference type="EMBL" id="JAUKPO010000003">
    <property type="protein sequence ID" value="MDO1446037.1"/>
    <property type="molecule type" value="Genomic_DNA"/>
</dbReference>
<evidence type="ECO:0000313" key="9">
    <source>
        <dbReference type="Proteomes" id="UP001168528"/>
    </source>
</evidence>
<evidence type="ECO:0000256" key="5">
    <source>
        <dbReference type="ARBA" id="ARBA00023237"/>
    </source>
</evidence>
<dbReference type="InterPro" id="IPR012944">
    <property type="entry name" value="SusD_RagB_dom"/>
</dbReference>
<evidence type="ECO:0000256" key="1">
    <source>
        <dbReference type="ARBA" id="ARBA00004442"/>
    </source>
</evidence>
<keyword evidence="9" id="KW-1185">Reference proteome</keyword>
<dbReference type="InterPro" id="IPR011990">
    <property type="entry name" value="TPR-like_helical_dom_sf"/>
</dbReference>
<gene>
    <name evidence="8" type="ORF">Q0590_07230</name>
</gene>
<dbReference type="Pfam" id="PF07980">
    <property type="entry name" value="SusD_RagB"/>
    <property type="match status" value="1"/>
</dbReference>
<keyword evidence="3" id="KW-0732">Signal</keyword>
<comment type="caution">
    <text evidence="8">The sequence shown here is derived from an EMBL/GenBank/DDBJ whole genome shotgun (WGS) entry which is preliminary data.</text>
</comment>
<protein>
    <submittedName>
        <fullName evidence="8">RagB/SusD family nutrient uptake outer membrane protein</fullName>
    </submittedName>
</protein>
<comment type="similarity">
    <text evidence="2">Belongs to the SusD family.</text>
</comment>